<reference evidence="2" key="1">
    <citation type="journal article" date="2007" name="Nature">
        <title>The grapevine genome sequence suggests ancestral hexaploidization in major angiosperm phyla.</title>
        <authorList>
            <consortium name="The French-Italian Public Consortium for Grapevine Genome Characterization."/>
            <person name="Jaillon O."/>
            <person name="Aury J.-M."/>
            <person name="Noel B."/>
            <person name="Policriti A."/>
            <person name="Clepet C."/>
            <person name="Casagrande A."/>
            <person name="Choisne N."/>
            <person name="Aubourg S."/>
            <person name="Vitulo N."/>
            <person name="Jubin C."/>
            <person name="Vezzi A."/>
            <person name="Legeai F."/>
            <person name="Hugueney P."/>
            <person name="Dasilva C."/>
            <person name="Horner D."/>
            <person name="Mica E."/>
            <person name="Jublot D."/>
            <person name="Poulain J."/>
            <person name="Bruyere C."/>
            <person name="Billault A."/>
            <person name="Segurens B."/>
            <person name="Gouyvenoux M."/>
            <person name="Ugarte E."/>
            <person name="Cattonaro F."/>
            <person name="Anthouard V."/>
            <person name="Vico V."/>
            <person name="Del Fabbro C."/>
            <person name="Alaux M."/>
            <person name="Di Gaspero G."/>
            <person name="Dumas V."/>
            <person name="Felice N."/>
            <person name="Paillard S."/>
            <person name="Juman I."/>
            <person name="Moroldo M."/>
            <person name="Scalabrin S."/>
            <person name="Canaguier A."/>
            <person name="Le Clainche I."/>
            <person name="Malacrida G."/>
            <person name="Durand E."/>
            <person name="Pesole G."/>
            <person name="Laucou V."/>
            <person name="Chatelet P."/>
            <person name="Merdinoglu D."/>
            <person name="Delledonne M."/>
            <person name="Pezzotti M."/>
            <person name="Lecharny A."/>
            <person name="Scarpelli C."/>
            <person name="Artiguenave F."/>
            <person name="Pe M.E."/>
            <person name="Valle G."/>
            <person name="Morgante M."/>
            <person name="Caboche M."/>
            <person name="Adam-Blondon A.-F."/>
            <person name="Weissenbach J."/>
            <person name="Quetier F."/>
            <person name="Wincker P."/>
        </authorList>
    </citation>
    <scope>NUCLEOTIDE SEQUENCE [LARGE SCALE GENOMIC DNA]</scope>
    <source>
        <strain evidence="2">cv. Pinot noir / PN40024</strain>
    </source>
</reference>
<keyword evidence="2" id="KW-1185">Reference proteome</keyword>
<sequence length="66" mass="7678">MVLEKRQFSILAPPTVLSTLLLTIQIPKIFKGRRHCSPLTLPVMGLRHFSFPRTPSNPILLCFYWR</sequence>
<dbReference type="EMBL" id="FN595227">
    <property type="protein sequence ID" value="CBI19628.3"/>
    <property type="molecule type" value="Genomic_DNA"/>
</dbReference>
<dbReference type="InParanoid" id="E0CPY2"/>
<organism evidence="1 2">
    <name type="scientific">Vitis vinifera</name>
    <name type="common">Grape</name>
    <dbReference type="NCBI Taxonomy" id="29760"/>
    <lineage>
        <taxon>Eukaryota</taxon>
        <taxon>Viridiplantae</taxon>
        <taxon>Streptophyta</taxon>
        <taxon>Embryophyta</taxon>
        <taxon>Tracheophyta</taxon>
        <taxon>Spermatophyta</taxon>
        <taxon>Magnoliopsida</taxon>
        <taxon>eudicotyledons</taxon>
        <taxon>Gunneridae</taxon>
        <taxon>Pentapetalae</taxon>
        <taxon>rosids</taxon>
        <taxon>Vitales</taxon>
        <taxon>Vitaceae</taxon>
        <taxon>Viteae</taxon>
        <taxon>Vitis</taxon>
    </lineage>
</organism>
<proteinExistence type="predicted"/>
<dbReference type="Proteomes" id="UP000009183">
    <property type="component" value="Chromosome 18"/>
</dbReference>
<dbReference type="PaxDb" id="29760-VIT_18s0001g11780.t01"/>
<gene>
    <name evidence="1" type="ordered locus">VIT_18s0001g11780</name>
</gene>
<dbReference type="AlphaFoldDB" id="E0CPY2"/>
<evidence type="ECO:0000313" key="2">
    <source>
        <dbReference type="Proteomes" id="UP000009183"/>
    </source>
</evidence>
<dbReference type="HOGENOM" id="CLU_2836466_0_0_1"/>
<protein>
    <submittedName>
        <fullName evidence="1">Uncharacterized protein</fullName>
    </submittedName>
</protein>
<name>E0CPY2_VITVI</name>
<accession>E0CPY2</accession>
<evidence type="ECO:0000313" key="1">
    <source>
        <dbReference type="EMBL" id="CBI19628.3"/>
    </source>
</evidence>